<name>A0A433QJQ0_9FUNG</name>
<dbReference type="SUPFAM" id="SSF103481">
    <property type="entry name" value="Multidrug resistance efflux transporter EmrE"/>
    <property type="match status" value="1"/>
</dbReference>
<feature type="compositionally biased region" description="Polar residues" evidence="5">
    <location>
        <begin position="427"/>
        <end position="438"/>
    </location>
</feature>
<evidence type="ECO:0000256" key="5">
    <source>
        <dbReference type="SAM" id="MobiDB-lite"/>
    </source>
</evidence>
<evidence type="ECO:0000313" key="7">
    <source>
        <dbReference type="EMBL" id="RUS30001.1"/>
    </source>
</evidence>
<comment type="caution">
    <text evidence="7">The sequence shown here is derived from an EMBL/GenBank/DDBJ whole genome shotgun (WGS) entry which is preliminary data.</text>
</comment>
<feature type="compositionally biased region" description="Gly residues" evidence="5">
    <location>
        <begin position="399"/>
        <end position="410"/>
    </location>
</feature>
<feature type="transmembrane region" description="Helical" evidence="6">
    <location>
        <begin position="340"/>
        <end position="362"/>
    </location>
</feature>
<keyword evidence="4 6" id="KW-0472">Membrane</keyword>
<gene>
    <name evidence="7" type="ORF">BC938DRAFT_479976</name>
</gene>
<comment type="subcellular location">
    <subcellularLocation>
        <location evidence="1">Membrane</location>
        <topology evidence="1">Multi-pass membrane protein</topology>
    </subcellularLocation>
</comment>
<feature type="transmembrane region" description="Helical" evidence="6">
    <location>
        <begin position="282"/>
        <end position="301"/>
    </location>
</feature>
<keyword evidence="2 6" id="KW-0812">Transmembrane</keyword>
<feature type="compositionally biased region" description="Basic residues" evidence="5">
    <location>
        <begin position="465"/>
        <end position="475"/>
    </location>
</feature>
<dbReference type="Pfam" id="PF05653">
    <property type="entry name" value="Mg_trans_NIPA"/>
    <property type="match status" value="2"/>
</dbReference>
<reference evidence="7 8" key="1">
    <citation type="journal article" date="2018" name="New Phytol.">
        <title>Phylogenomics of Endogonaceae and evolution of mycorrhizas within Mucoromycota.</title>
        <authorList>
            <person name="Chang Y."/>
            <person name="Desiro A."/>
            <person name="Na H."/>
            <person name="Sandor L."/>
            <person name="Lipzen A."/>
            <person name="Clum A."/>
            <person name="Barry K."/>
            <person name="Grigoriev I.V."/>
            <person name="Martin F.M."/>
            <person name="Stajich J.E."/>
            <person name="Smith M.E."/>
            <person name="Bonito G."/>
            <person name="Spatafora J.W."/>
        </authorList>
    </citation>
    <scope>NUCLEOTIDE SEQUENCE [LARGE SCALE GENOMIC DNA]</scope>
    <source>
        <strain evidence="7 8">AD002</strain>
    </source>
</reference>
<dbReference type="Proteomes" id="UP000274822">
    <property type="component" value="Unassembled WGS sequence"/>
</dbReference>
<dbReference type="PANTHER" id="PTHR12570">
    <property type="match status" value="1"/>
</dbReference>
<dbReference type="EMBL" id="RBNJ01004428">
    <property type="protein sequence ID" value="RUS30001.1"/>
    <property type="molecule type" value="Genomic_DNA"/>
</dbReference>
<dbReference type="InterPro" id="IPR008521">
    <property type="entry name" value="Mg_trans_NIPA"/>
</dbReference>
<feature type="transmembrane region" description="Helical" evidence="6">
    <location>
        <begin position="115"/>
        <end position="138"/>
    </location>
</feature>
<feature type="transmembrane region" description="Helical" evidence="6">
    <location>
        <begin position="50"/>
        <end position="70"/>
    </location>
</feature>
<feature type="region of interest" description="Disordered" evidence="5">
    <location>
        <begin position="382"/>
        <end position="491"/>
    </location>
</feature>
<feature type="compositionally biased region" description="Basic and acidic residues" evidence="5">
    <location>
        <begin position="439"/>
        <end position="449"/>
    </location>
</feature>
<protein>
    <recommendedName>
        <fullName evidence="9">Magnesium transporter NIPA-domain-containing protein</fullName>
    </recommendedName>
</protein>
<feature type="transmembrane region" description="Helical" evidence="6">
    <location>
        <begin position="150"/>
        <end position="169"/>
    </location>
</feature>
<dbReference type="InterPro" id="IPR037185">
    <property type="entry name" value="EmrE-like"/>
</dbReference>
<evidence type="ECO:0000256" key="6">
    <source>
        <dbReference type="SAM" id="Phobius"/>
    </source>
</evidence>
<evidence type="ECO:0008006" key="9">
    <source>
        <dbReference type="Google" id="ProtNLM"/>
    </source>
</evidence>
<dbReference type="GO" id="GO:0016020">
    <property type="term" value="C:membrane"/>
    <property type="evidence" value="ECO:0007669"/>
    <property type="project" value="UniProtKB-SubCell"/>
</dbReference>
<evidence type="ECO:0000256" key="2">
    <source>
        <dbReference type="ARBA" id="ARBA00022692"/>
    </source>
</evidence>
<dbReference type="AlphaFoldDB" id="A0A433QJQ0"/>
<dbReference type="GO" id="GO:0015095">
    <property type="term" value="F:magnesium ion transmembrane transporter activity"/>
    <property type="evidence" value="ECO:0007669"/>
    <property type="project" value="InterPro"/>
</dbReference>
<evidence type="ECO:0000256" key="1">
    <source>
        <dbReference type="ARBA" id="ARBA00004141"/>
    </source>
</evidence>
<keyword evidence="8" id="KW-1185">Reference proteome</keyword>
<feature type="transmembrane region" description="Helical" evidence="6">
    <location>
        <begin position="91"/>
        <end position="109"/>
    </location>
</feature>
<dbReference type="PANTHER" id="PTHR12570:SF86">
    <property type="entry name" value="ADR321CP"/>
    <property type="match status" value="1"/>
</dbReference>
<proteinExistence type="predicted"/>
<organism evidence="7 8">
    <name type="scientific">Jimgerdemannia flammicorona</name>
    <dbReference type="NCBI Taxonomy" id="994334"/>
    <lineage>
        <taxon>Eukaryota</taxon>
        <taxon>Fungi</taxon>
        <taxon>Fungi incertae sedis</taxon>
        <taxon>Mucoromycota</taxon>
        <taxon>Mucoromycotina</taxon>
        <taxon>Endogonomycetes</taxon>
        <taxon>Endogonales</taxon>
        <taxon>Endogonaceae</taxon>
        <taxon>Jimgerdemannia</taxon>
    </lineage>
</organism>
<feature type="transmembrane region" description="Helical" evidence="6">
    <location>
        <begin position="313"/>
        <end position="334"/>
    </location>
</feature>
<sequence>MAWADNPLLRNATDLLFSSHPLSLQFSLSHNDSAPPSDGDDSIYDPNTHLLLGILVSLATSFVQSLGLAIQRKSHVLNENIYPKELRRNACQRPLWHVGFYTYLISNSIGSVFSIGYLPIVILAPIGAMGLVFNAFFARVLLGDAFTRQSVIGTILIVVGAVLVGGFGVVPEPSHSLDDLIALYRRPAFITYFSILETITVITLLATHFTERQLNLVQRGVIRESDTYLRKIGRLGKVQTILGISYGVMGGNISSQSLLFAKSGLELLILTLFHGQNQFGRPLTWVLVAFLIVTAILQLYYLNKGLHLCDTVLLVPLSFCAFNVSCLFNGLVYYGQWNRLHWWQITLVMIGISILICGVLILSWRSGGGGPAGPEEEFLASSLPRNSFDDDDEDVEDLGGSGMLGMGVGRGADYEEIVEEEEEEAQKSGNGEGSSSTGWRRDRTLSYREPDEDDGVDEKTTLLGRRQHSLGKSRRPSVAMRGSEEGGFFDI</sequence>
<feature type="transmembrane region" description="Helical" evidence="6">
    <location>
        <begin position="189"/>
        <end position="209"/>
    </location>
</feature>
<keyword evidence="3 6" id="KW-1133">Transmembrane helix</keyword>
<evidence type="ECO:0000256" key="4">
    <source>
        <dbReference type="ARBA" id="ARBA00023136"/>
    </source>
</evidence>
<evidence type="ECO:0000313" key="8">
    <source>
        <dbReference type="Proteomes" id="UP000274822"/>
    </source>
</evidence>
<feature type="compositionally biased region" description="Acidic residues" evidence="5">
    <location>
        <begin position="414"/>
        <end position="424"/>
    </location>
</feature>
<evidence type="ECO:0000256" key="3">
    <source>
        <dbReference type="ARBA" id="ARBA00022989"/>
    </source>
</evidence>
<accession>A0A433QJQ0</accession>